<name>A0ABY8WQ58_9ACTN</name>
<protein>
    <submittedName>
        <fullName evidence="2">Uncharacterized protein</fullName>
    </submittedName>
</protein>
<feature type="region of interest" description="Disordered" evidence="1">
    <location>
        <begin position="1"/>
        <end position="24"/>
    </location>
</feature>
<evidence type="ECO:0000313" key="2">
    <source>
        <dbReference type="EMBL" id="WIN00012.1"/>
    </source>
</evidence>
<gene>
    <name evidence="2" type="ORF">ACTOB_003687</name>
</gene>
<evidence type="ECO:0000313" key="3">
    <source>
        <dbReference type="Proteomes" id="UP001240150"/>
    </source>
</evidence>
<proteinExistence type="predicted"/>
<dbReference type="RefSeq" id="WP_284921470.1">
    <property type="nucleotide sequence ID" value="NZ_CP126980.1"/>
</dbReference>
<accession>A0ABY8WQ58</accession>
<dbReference type="Proteomes" id="UP001240150">
    <property type="component" value="Chromosome"/>
</dbReference>
<organism evidence="2 3">
    <name type="scientific">Actinoplanes oblitus</name>
    <dbReference type="NCBI Taxonomy" id="3040509"/>
    <lineage>
        <taxon>Bacteria</taxon>
        <taxon>Bacillati</taxon>
        <taxon>Actinomycetota</taxon>
        <taxon>Actinomycetes</taxon>
        <taxon>Micromonosporales</taxon>
        <taxon>Micromonosporaceae</taxon>
        <taxon>Actinoplanes</taxon>
    </lineage>
</organism>
<keyword evidence="3" id="KW-1185">Reference proteome</keyword>
<dbReference type="EMBL" id="CP126980">
    <property type="protein sequence ID" value="WIN00012.1"/>
    <property type="molecule type" value="Genomic_DNA"/>
</dbReference>
<sequence length="71" mass="7406">MLENDATATASADTTATTTTAVSASRRRTVLRTVRKHAAHPVAHVSGLIGAHIVALTVLDKTPLLIILGLH</sequence>
<evidence type="ECO:0000256" key="1">
    <source>
        <dbReference type="SAM" id="MobiDB-lite"/>
    </source>
</evidence>
<reference evidence="2 3" key="1">
    <citation type="submission" date="2023-06" db="EMBL/GenBank/DDBJ databases">
        <authorList>
            <person name="Yushchuk O."/>
            <person name="Binda E."/>
            <person name="Ruckert-Reed C."/>
            <person name="Fedorenko V."/>
            <person name="Kalinowski J."/>
            <person name="Marinelli F."/>
        </authorList>
    </citation>
    <scope>NUCLEOTIDE SEQUENCE [LARGE SCALE GENOMIC DNA]</scope>
    <source>
        <strain evidence="2 3">NRRL 3884</strain>
    </source>
</reference>